<proteinExistence type="predicted"/>
<keyword evidence="3" id="KW-1185">Reference proteome</keyword>
<dbReference type="Proteomes" id="UP000050956">
    <property type="component" value="Unassembled WGS sequence"/>
</dbReference>
<feature type="region of interest" description="Disordered" evidence="1">
    <location>
        <begin position="58"/>
        <end position="98"/>
    </location>
</feature>
<accession>A0A0R0D4T8</accession>
<organism evidence="2 3">
    <name type="scientific">Stenotrophomonas ginsengisoli</name>
    <dbReference type="NCBI Taxonomy" id="336566"/>
    <lineage>
        <taxon>Bacteria</taxon>
        <taxon>Pseudomonadati</taxon>
        <taxon>Pseudomonadota</taxon>
        <taxon>Gammaproteobacteria</taxon>
        <taxon>Lysobacterales</taxon>
        <taxon>Lysobacteraceae</taxon>
        <taxon>Stenotrophomonas</taxon>
    </lineage>
</organism>
<dbReference type="AlphaFoldDB" id="A0A0R0D4T8"/>
<protein>
    <submittedName>
        <fullName evidence="2">Uncharacterized protein</fullName>
    </submittedName>
</protein>
<evidence type="ECO:0000313" key="2">
    <source>
        <dbReference type="EMBL" id="KRG76528.1"/>
    </source>
</evidence>
<dbReference type="STRING" id="336566.ABB30_09395"/>
<comment type="caution">
    <text evidence="2">The sequence shown here is derived from an EMBL/GenBank/DDBJ whole genome shotgun (WGS) entry which is preliminary data.</text>
</comment>
<name>A0A0R0D4T8_9GAMM</name>
<sequence length="238" mass="25038">MQTQSMGSKLVWVVMAALLLACLVMAVMLWQRSSATPTPGGQQALVYSAQDLQAAVAAASERAREQHTQQGEALAQAKQQQRQQTLQAGEQGSHPLKADAVPAERPRGALMAMPSSQAMQAAPAVDAAPALEGADGLALLIRQGVLRRAGPGDLGVWIDRARQYGSLGRDAQERLAHRPVYVITGAMRIPDGLYGANSVIFLIDSRTPHPLGSLGHSMLLDRDTGGCSGATCSLMGGH</sequence>
<reference evidence="2 3" key="1">
    <citation type="submission" date="2015-05" db="EMBL/GenBank/DDBJ databases">
        <title>Genome sequencing and analysis of members of genus Stenotrophomonas.</title>
        <authorList>
            <person name="Patil P.P."/>
            <person name="Midha S."/>
            <person name="Patil P.B."/>
        </authorList>
    </citation>
    <scope>NUCLEOTIDE SEQUENCE [LARGE SCALE GENOMIC DNA]</scope>
    <source>
        <strain evidence="2 3">DSM 24757</strain>
    </source>
</reference>
<evidence type="ECO:0000256" key="1">
    <source>
        <dbReference type="SAM" id="MobiDB-lite"/>
    </source>
</evidence>
<gene>
    <name evidence="2" type="ORF">ABB30_09395</name>
</gene>
<evidence type="ECO:0000313" key="3">
    <source>
        <dbReference type="Proteomes" id="UP000050956"/>
    </source>
</evidence>
<dbReference type="PATRIC" id="fig|336566.3.peg.1297"/>
<feature type="compositionally biased region" description="Low complexity" evidence="1">
    <location>
        <begin position="72"/>
        <end position="92"/>
    </location>
</feature>
<dbReference type="EMBL" id="LDJM01000022">
    <property type="protein sequence ID" value="KRG76528.1"/>
    <property type="molecule type" value="Genomic_DNA"/>
</dbReference>